<proteinExistence type="inferred from homology"/>
<dbReference type="AlphaFoldDB" id="A0A835FXI0"/>
<evidence type="ECO:0000256" key="5">
    <source>
        <dbReference type="ARBA" id="ARBA00022577"/>
    </source>
</evidence>
<name>A0A835FXI0_9POAL</name>
<evidence type="ECO:0000256" key="2">
    <source>
        <dbReference type="ARBA" id="ARBA00006722"/>
    </source>
</evidence>
<evidence type="ECO:0000313" key="9">
    <source>
        <dbReference type="EMBL" id="KAF8779974.1"/>
    </source>
</evidence>
<dbReference type="EMBL" id="JACEFO010000153">
    <property type="protein sequence ID" value="KAF8779974.1"/>
    <property type="molecule type" value="Genomic_DNA"/>
</dbReference>
<dbReference type="GO" id="GO:0031640">
    <property type="term" value="P:killing of cells of another organism"/>
    <property type="evidence" value="ECO:0007669"/>
    <property type="project" value="UniProtKB-KW"/>
</dbReference>
<dbReference type="PANTHER" id="PTHR34783">
    <property type="entry name" value="DEFENSIN-LIKE PROTEIN 144-RELATED"/>
    <property type="match status" value="1"/>
</dbReference>
<dbReference type="PANTHER" id="PTHR34783:SF1">
    <property type="entry name" value="DEFENSIN-LIKE PROTEIN 144-RELATED"/>
    <property type="match status" value="1"/>
</dbReference>
<dbReference type="OrthoDB" id="679225at2759"/>
<protein>
    <submittedName>
        <fullName evidence="9">Uncharacterized protein</fullName>
    </submittedName>
</protein>
<comment type="similarity">
    <text evidence="2">Belongs to the DEFL family.</text>
</comment>
<organism evidence="9 10">
    <name type="scientific">Digitaria exilis</name>
    <dbReference type="NCBI Taxonomy" id="1010633"/>
    <lineage>
        <taxon>Eukaryota</taxon>
        <taxon>Viridiplantae</taxon>
        <taxon>Streptophyta</taxon>
        <taxon>Embryophyta</taxon>
        <taxon>Tracheophyta</taxon>
        <taxon>Spermatophyta</taxon>
        <taxon>Magnoliopsida</taxon>
        <taxon>Liliopsida</taxon>
        <taxon>Poales</taxon>
        <taxon>Poaceae</taxon>
        <taxon>PACMAD clade</taxon>
        <taxon>Panicoideae</taxon>
        <taxon>Panicodae</taxon>
        <taxon>Paniceae</taxon>
        <taxon>Anthephorinae</taxon>
        <taxon>Digitaria</taxon>
    </lineage>
</organism>
<keyword evidence="7" id="KW-0611">Plant defense</keyword>
<evidence type="ECO:0000256" key="6">
    <source>
        <dbReference type="ARBA" id="ARBA00022729"/>
    </source>
</evidence>
<reference evidence="9" key="1">
    <citation type="submission" date="2020-07" db="EMBL/GenBank/DDBJ databases">
        <title>Genome sequence and genetic diversity analysis of an under-domesticated orphan crop, white fonio (Digitaria exilis).</title>
        <authorList>
            <person name="Bennetzen J.L."/>
            <person name="Chen S."/>
            <person name="Ma X."/>
            <person name="Wang X."/>
            <person name="Yssel A.E.J."/>
            <person name="Chaluvadi S.R."/>
            <person name="Johnson M."/>
            <person name="Gangashetty P."/>
            <person name="Hamidou F."/>
            <person name="Sanogo M.D."/>
            <person name="Zwaenepoel A."/>
            <person name="Wallace J."/>
            <person name="Van De Peer Y."/>
            <person name="Van Deynze A."/>
        </authorList>
    </citation>
    <scope>NUCLEOTIDE SEQUENCE</scope>
    <source>
        <tissue evidence="9">Leaves</tissue>
    </source>
</reference>
<dbReference type="Proteomes" id="UP000636709">
    <property type="component" value="Unassembled WGS sequence"/>
</dbReference>
<dbReference type="GO" id="GO:0005576">
    <property type="term" value="C:extracellular region"/>
    <property type="evidence" value="ECO:0007669"/>
    <property type="project" value="UniProtKB-SubCell"/>
</dbReference>
<comment type="subcellular location">
    <subcellularLocation>
        <location evidence="1">Secreted</location>
    </subcellularLocation>
</comment>
<comment type="caution">
    <text evidence="9">The sequence shown here is derived from an EMBL/GenBank/DDBJ whole genome shotgun (WGS) entry which is preliminary data.</text>
</comment>
<keyword evidence="10" id="KW-1185">Reference proteome</keyword>
<keyword evidence="6 8" id="KW-0732">Signal</keyword>
<evidence type="ECO:0000256" key="3">
    <source>
        <dbReference type="ARBA" id="ARBA00022525"/>
    </source>
</evidence>
<dbReference type="InterPro" id="IPR010851">
    <property type="entry name" value="DEFL"/>
</dbReference>
<evidence type="ECO:0000313" key="10">
    <source>
        <dbReference type="Proteomes" id="UP000636709"/>
    </source>
</evidence>
<keyword evidence="5" id="KW-0295">Fungicide</keyword>
<evidence type="ECO:0000256" key="7">
    <source>
        <dbReference type="ARBA" id="ARBA00022821"/>
    </source>
</evidence>
<evidence type="ECO:0000256" key="4">
    <source>
        <dbReference type="ARBA" id="ARBA00022529"/>
    </source>
</evidence>
<gene>
    <name evidence="9" type="ORF">HU200_002247</name>
</gene>
<evidence type="ECO:0000256" key="1">
    <source>
        <dbReference type="ARBA" id="ARBA00004613"/>
    </source>
</evidence>
<keyword evidence="4" id="KW-0929">Antimicrobial</keyword>
<evidence type="ECO:0000256" key="8">
    <source>
        <dbReference type="SAM" id="SignalP"/>
    </source>
</evidence>
<dbReference type="GO" id="GO:0050832">
    <property type="term" value="P:defense response to fungus"/>
    <property type="evidence" value="ECO:0007669"/>
    <property type="project" value="UniProtKB-KW"/>
</dbReference>
<sequence>MRTNHMLLAVIALLLVSSGVMAKVSTRCKQHRSVIMYPAKRCDPQACKTNCAKQYNHGVGTCIKPTEMRINHLLLAAIALLLVPSDFTDMTAKVSSLCVQPRSVIMYPAKPCDPQVCKTNCAKQYINGVGTCMYPNGCDCEYCLDNSTASTESETN</sequence>
<accession>A0A835FXI0</accession>
<feature type="signal peptide" evidence="8">
    <location>
        <begin position="1"/>
        <end position="22"/>
    </location>
</feature>
<dbReference type="Pfam" id="PF07333">
    <property type="entry name" value="SLR1-BP"/>
    <property type="match status" value="1"/>
</dbReference>
<keyword evidence="3" id="KW-0964">Secreted</keyword>
<feature type="chain" id="PRO_5032832805" evidence="8">
    <location>
        <begin position="23"/>
        <end position="156"/>
    </location>
</feature>